<name>A0ABW3X4C6_9HYPH</name>
<sequence>MARIAALTDIEVPAIAYEEAADGDAARSLRFAVEDILILEGRSAEALLVVSDGASLASDRRHDR</sequence>
<proteinExistence type="predicted"/>
<organism evidence="1 2">
    <name type="scientific">Methylobacterium marchantiae</name>
    <dbReference type="NCBI Taxonomy" id="600331"/>
    <lineage>
        <taxon>Bacteria</taxon>
        <taxon>Pseudomonadati</taxon>
        <taxon>Pseudomonadota</taxon>
        <taxon>Alphaproteobacteria</taxon>
        <taxon>Hyphomicrobiales</taxon>
        <taxon>Methylobacteriaceae</taxon>
        <taxon>Methylobacterium</taxon>
    </lineage>
</organism>
<keyword evidence="2" id="KW-1185">Reference proteome</keyword>
<comment type="caution">
    <text evidence="1">The sequence shown here is derived from an EMBL/GenBank/DDBJ whole genome shotgun (WGS) entry which is preliminary data.</text>
</comment>
<gene>
    <name evidence="1" type="ORF">ACFQ4G_21100</name>
</gene>
<evidence type="ECO:0008006" key="3">
    <source>
        <dbReference type="Google" id="ProtNLM"/>
    </source>
</evidence>
<accession>A0ABW3X4C6</accession>
<protein>
    <recommendedName>
        <fullName evidence="3">Cyclic nucleotide-binding domain-containing protein</fullName>
    </recommendedName>
</protein>
<dbReference type="EMBL" id="JBHTND010000050">
    <property type="protein sequence ID" value="MFD1304065.1"/>
    <property type="molecule type" value="Genomic_DNA"/>
</dbReference>
<dbReference type="Proteomes" id="UP001597176">
    <property type="component" value="Unassembled WGS sequence"/>
</dbReference>
<reference evidence="2" key="1">
    <citation type="journal article" date="2019" name="Int. J. Syst. Evol. Microbiol.">
        <title>The Global Catalogue of Microorganisms (GCM) 10K type strain sequencing project: providing services to taxonomists for standard genome sequencing and annotation.</title>
        <authorList>
            <consortium name="The Broad Institute Genomics Platform"/>
            <consortium name="The Broad Institute Genome Sequencing Center for Infectious Disease"/>
            <person name="Wu L."/>
            <person name="Ma J."/>
        </authorList>
    </citation>
    <scope>NUCLEOTIDE SEQUENCE [LARGE SCALE GENOMIC DNA]</scope>
    <source>
        <strain evidence="2">CCUG 56108</strain>
    </source>
</reference>
<evidence type="ECO:0000313" key="2">
    <source>
        <dbReference type="Proteomes" id="UP001597176"/>
    </source>
</evidence>
<evidence type="ECO:0000313" key="1">
    <source>
        <dbReference type="EMBL" id="MFD1304065.1"/>
    </source>
</evidence>